<accession>A0A0V0UGP4</accession>
<evidence type="ECO:0000313" key="2">
    <source>
        <dbReference type="Proteomes" id="UP000055048"/>
    </source>
</evidence>
<evidence type="ECO:0000313" key="1">
    <source>
        <dbReference type="EMBL" id="KRX50141.1"/>
    </source>
</evidence>
<proteinExistence type="predicted"/>
<dbReference type="Proteomes" id="UP000055048">
    <property type="component" value="Unassembled WGS sequence"/>
</dbReference>
<comment type="caution">
    <text evidence="1">The sequence shown here is derived from an EMBL/GenBank/DDBJ whole genome shotgun (WGS) entry which is preliminary data.</text>
</comment>
<keyword evidence="2" id="KW-1185">Reference proteome</keyword>
<gene>
    <name evidence="1" type="ORF">T05_913</name>
</gene>
<organism evidence="1 2">
    <name type="scientific">Trichinella murrelli</name>
    <dbReference type="NCBI Taxonomy" id="144512"/>
    <lineage>
        <taxon>Eukaryota</taxon>
        <taxon>Metazoa</taxon>
        <taxon>Ecdysozoa</taxon>
        <taxon>Nematoda</taxon>
        <taxon>Enoplea</taxon>
        <taxon>Dorylaimia</taxon>
        <taxon>Trichinellida</taxon>
        <taxon>Trichinellidae</taxon>
        <taxon>Trichinella</taxon>
    </lineage>
</organism>
<dbReference type="EMBL" id="JYDJ01000009">
    <property type="protein sequence ID" value="KRX50141.1"/>
    <property type="molecule type" value="Genomic_DNA"/>
</dbReference>
<name>A0A0V0UGP4_9BILA</name>
<dbReference type="AlphaFoldDB" id="A0A0V0UGP4"/>
<reference evidence="1 2" key="1">
    <citation type="submission" date="2015-01" db="EMBL/GenBank/DDBJ databases">
        <title>Evolution of Trichinella species and genotypes.</title>
        <authorList>
            <person name="Korhonen P.K."/>
            <person name="Edoardo P."/>
            <person name="Giuseppe L.R."/>
            <person name="Gasser R.B."/>
        </authorList>
    </citation>
    <scope>NUCLEOTIDE SEQUENCE [LARGE SCALE GENOMIC DNA]</scope>
    <source>
        <strain evidence="1">ISS417</strain>
    </source>
</reference>
<sequence length="59" mass="6827">MKIIRVALLCNELNGIGSRRGILSSPRQAFNKFIVERRRSGIRELVLKCERQLIPNLLH</sequence>
<protein>
    <submittedName>
        <fullName evidence="1">Uncharacterized protein</fullName>
    </submittedName>
</protein>